<accession>A0A1V2GVI3</accession>
<evidence type="ECO:0000313" key="2">
    <source>
        <dbReference type="EMBL" id="ONG47012.1"/>
    </source>
</evidence>
<comment type="caution">
    <text evidence="2">The sequence shown here is derived from an EMBL/GenBank/DDBJ whole genome shotgun (WGS) entry which is preliminary data.</text>
</comment>
<feature type="signal peptide" evidence="1">
    <location>
        <begin position="1"/>
        <end position="43"/>
    </location>
</feature>
<proteinExistence type="predicted"/>
<keyword evidence="3" id="KW-1185">Reference proteome</keyword>
<gene>
    <name evidence="2" type="ORF">BKE38_24595</name>
</gene>
<dbReference type="Proteomes" id="UP000188879">
    <property type="component" value="Unassembled WGS sequence"/>
</dbReference>
<reference evidence="2 3" key="1">
    <citation type="submission" date="2016-10" db="EMBL/GenBank/DDBJ databases">
        <title>Draft Genome sequence of Roseomonas sp. strain M3.</title>
        <authorList>
            <person name="Subhash Y."/>
            <person name="Lee S."/>
        </authorList>
    </citation>
    <scope>NUCLEOTIDE SEQUENCE [LARGE SCALE GENOMIC DNA]</scope>
    <source>
        <strain evidence="2 3">M3</strain>
    </source>
</reference>
<feature type="chain" id="PRO_5011962573" evidence="1">
    <location>
        <begin position="44"/>
        <end position="200"/>
    </location>
</feature>
<name>A0A1V2GVI3_9PROT</name>
<dbReference type="RefSeq" id="WP_076959922.1">
    <property type="nucleotide sequence ID" value="NZ_MLCO01000305.1"/>
</dbReference>
<keyword evidence="1" id="KW-0732">Signal</keyword>
<organism evidence="2 3">
    <name type="scientific">Teichococcus deserti</name>
    <dbReference type="NCBI Taxonomy" id="1817963"/>
    <lineage>
        <taxon>Bacteria</taxon>
        <taxon>Pseudomonadati</taxon>
        <taxon>Pseudomonadota</taxon>
        <taxon>Alphaproteobacteria</taxon>
        <taxon>Acetobacterales</taxon>
        <taxon>Roseomonadaceae</taxon>
        <taxon>Roseomonas</taxon>
    </lineage>
</organism>
<dbReference type="OrthoDB" id="7270931at2"/>
<sequence>MVQHHPLSEMRPAKQQTGRRRLRQILAGVLTVSTLFASSAAMAAPFRCANEDQQRMFELSALKTELMVVATTCDTEAPYNDFIRRYQTQLSGNDRAVIEHFTGRDRRAGQRANDTFITNLANARAQEANRIGADFCARNARLFKEVMALPSAAELGPYAASKDLLPASLGNCVTAASAPAPARAAARPAAGAKPATRAAR</sequence>
<dbReference type="EMBL" id="MLCO01000305">
    <property type="protein sequence ID" value="ONG47012.1"/>
    <property type="molecule type" value="Genomic_DNA"/>
</dbReference>
<dbReference type="AlphaFoldDB" id="A0A1V2GVI3"/>
<evidence type="ECO:0000313" key="3">
    <source>
        <dbReference type="Proteomes" id="UP000188879"/>
    </source>
</evidence>
<protein>
    <submittedName>
        <fullName evidence="2">Uncharacterized protein</fullName>
    </submittedName>
</protein>
<evidence type="ECO:0000256" key="1">
    <source>
        <dbReference type="SAM" id="SignalP"/>
    </source>
</evidence>